<dbReference type="PANTHER" id="PTHR47406">
    <property type="entry name" value="COAGULATION FACTOR 5/8 TYPE, C-TERMINAL"/>
    <property type="match status" value="1"/>
</dbReference>
<evidence type="ECO:0000313" key="3">
    <source>
        <dbReference type="EMBL" id="RIH62859.1"/>
    </source>
</evidence>
<keyword evidence="4" id="KW-1185">Reference proteome</keyword>
<dbReference type="EMBL" id="QWET01000033">
    <property type="protein sequence ID" value="RIH62859.1"/>
    <property type="molecule type" value="Genomic_DNA"/>
</dbReference>
<feature type="transmembrane region" description="Helical" evidence="2">
    <location>
        <begin position="21"/>
        <end position="37"/>
    </location>
</feature>
<keyword evidence="2" id="KW-0472">Membrane</keyword>
<dbReference type="Pfam" id="PF16126">
    <property type="entry name" value="DUF4838"/>
    <property type="match status" value="1"/>
</dbReference>
<evidence type="ECO:0000256" key="1">
    <source>
        <dbReference type="ARBA" id="ARBA00022801"/>
    </source>
</evidence>
<dbReference type="Proteomes" id="UP000266441">
    <property type="component" value="Unassembled WGS sequence"/>
</dbReference>
<organism evidence="3 4">
    <name type="scientific">Mariniphaga sediminis</name>
    <dbReference type="NCBI Taxonomy" id="1628158"/>
    <lineage>
        <taxon>Bacteria</taxon>
        <taxon>Pseudomonadati</taxon>
        <taxon>Bacteroidota</taxon>
        <taxon>Bacteroidia</taxon>
        <taxon>Marinilabiliales</taxon>
        <taxon>Prolixibacteraceae</taxon>
        <taxon>Mariniphaga</taxon>
    </lineage>
</organism>
<keyword evidence="2" id="KW-1133">Transmembrane helix</keyword>
<sequence length="699" mass="81089">MGKGTECSCQIIQKHKGMKPIVYLPAVIFFISIWGGLKAKESPKTVWVDNGVAQAVIVLSDNPYSMAEYAAEEMVYHVKRATGVTIPVQKESENISTAMHRIYIGQSDAAREAGIDHKKMESEQCIIRTIENNLFIVGNDGKGDPLDFQNHHTGTLWGVYEVLERTLGVKWLWPGELGTHVSRQESIGIGEWDEKIKPTMVRRNIRIRLSRWNDGKGIVNGFSSRKAYDDYAREEKVFLRRHRIGRSDDPRPYTGHSFNSWWYEYGKKHPEWFQKLPEGDLANEWRERFSPFYPIYNTIPEEGWPDFRGSVSYRGKTLTSMCVSNQEFHQEIINRWKKQRKKNPDQKHIIRIGENDTPALCTCDDCRALDAPQPAAEDFDKLPEYVKVPYTPMNAGRRYALYWKHVHQLAAEVDPDAVVTAFIYFNYFVAPEDVKLHKNIVLSFVPWDGWWFPRYPQEQQWLLDQWQSWRNTGATLYYRPNYMYNGGSMPHVFARQMADEFQFIYRNGSIGTDFDALTGQWAVNGTTLYLLSRLHNRPGAPVDELLDEYYAAFGPASRHIKAYFDFWEAHTVSNRDLYGFGGSLEDYNHYAHKMFPPESFVYAEKFLEDAANSLAGEENLEYARRVDFIRMGLEHARKEAKLATLFSDEGTSEKEWQEALLDLVGFRRRTEHLHIANFSYSAGNDYMGWGDRFNLTSDK</sequence>
<reference evidence="3 4" key="1">
    <citation type="journal article" date="2015" name="Int. J. Syst. Evol. Microbiol.">
        <title>Mariniphaga sediminis sp. nov., isolated from coastal sediment.</title>
        <authorList>
            <person name="Wang F.Q."/>
            <person name="Shen Q.Y."/>
            <person name="Chen G.J."/>
            <person name="Du Z.J."/>
        </authorList>
    </citation>
    <scope>NUCLEOTIDE SEQUENCE [LARGE SCALE GENOMIC DNA]</scope>
    <source>
        <strain evidence="3 4">SY21</strain>
    </source>
</reference>
<name>A0A399CSI1_9BACT</name>
<dbReference type="OrthoDB" id="8038899at2"/>
<keyword evidence="2" id="KW-0812">Transmembrane</keyword>
<evidence type="ECO:0000256" key="2">
    <source>
        <dbReference type="SAM" id="Phobius"/>
    </source>
</evidence>
<dbReference type="AlphaFoldDB" id="A0A399CSI1"/>
<dbReference type="GO" id="GO:0005975">
    <property type="term" value="P:carbohydrate metabolic process"/>
    <property type="evidence" value="ECO:0007669"/>
    <property type="project" value="UniProtKB-ARBA"/>
</dbReference>
<dbReference type="Gene3D" id="3.30.379.10">
    <property type="entry name" value="Chitobiase/beta-hexosaminidase domain 2-like"/>
    <property type="match status" value="1"/>
</dbReference>
<evidence type="ECO:0000313" key="4">
    <source>
        <dbReference type="Proteomes" id="UP000266441"/>
    </source>
</evidence>
<dbReference type="GO" id="GO:0016787">
    <property type="term" value="F:hydrolase activity"/>
    <property type="evidence" value="ECO:0007669"/>
    <property type="project" value="UniProtKB-KW"/>
</dbReference>
<comment type="caution">
    <text evidence="3">The sequence shown here is derived from an EMBL/GenBank/DDBJ whole genome shotgun (WGS) entry which is preliminary data.</text>
</comment>
<protein>
    <submittedName>
        <fullName evidence="3">DUF4838 domain-containing protein</fullName>
    </submittedName>
</protein>
<dbReference type="InterPro" id="IPR029018">
    <property type="entry name" value="Hex-like_dom2"/>
</dbReference>
<proteinExistence type="predicted"/>
<gene>
    <name evidence="3" type="ORF">D1164_22780</name>
</gene>
<dbReference type="InterPro" id="IPR032287">
    <property type="entry name" value="DUF4838"/>
</dbReference>
<keyword evidence="1" id="KW-0378">Hydrolase</keyword>
<dbReference type="PANTHER" id="PTHR47406:SF2">
    <property type="entry name" value="ALPHA GLUCURONIDASE N-TERMINAL DOMAIN-CONTAINING PROTEIN"/>
    <property type="match status" value="1"/>
</dbReference>
<accession>A0A399CSI1</accession>